<reference evidence="1" key="1">
    <citation type="submission" date="2022-06" db="EMBL/GenBank/DDBJ databases">
        <title>Phylogenomic reconstructions and comparative analyses of Kickxellomycotina fungi.</title>
        <authorList>
            <person name="Reynolds N.K."/>
            <person name="Stajich J.E."/>
            <person name="Barry K."/>
            <person name="Grigoriev I.V."/>
            <person name="Crous P."/>
            <person name="Smith M.E."/>
        </authorList>
    </citation>
    <scope>NUCLEOTIDE SEQUENCE</scope>
    <source>
        <strain evidence="1">RSA 2271</strain>
    </source>
</reference>
<gene>
    <name evidence="1" type="ORF">EV182_003272</name>
</gene>
<accession>A0ACC1HH57</accession>
<organism evidence="1 2">
    <name type="scientific">Spiromyces aspiralis</name>
    <dbReference type="NCBI Taxonomy" id="68401"/>
    <lineage>
        <taxon>Eukaryota</taxon>
        <taxon>Fungi</taxon>
        <taxon>Fungi incertae sedis</taxon>
        <taxon>Zoopagomycota</taxon>
        <taxon>Kickxellomycotina</taxon>
        <taxon>Kickxellomycetes</taxon>
        <taxon>Kickxellales</taxon>
        <taxon>Kickxellaceae</taxon>
        <taxon>Spiromyces</taxon>
    </lineage>
</organism>
<dbReference type="Proteomes" id="UP001145114">
    <property type="component" value="Unassembled WGS sequence"/>
</dbReference>
<dbReference type="EMBL" id="JAMZIH010005965">
    <property type="protein sequence ID" value="KAJ1674438.1"/>
    <property type="molecule type" value="Genomic_DNA"/>
</dbReference>
<sequence>MEPGVYDFIIDQSFDSTLGMFSVDRFITQHIDVPLGKLRDSGAVRPGGAVVRDRPQPASAYQLGRQQRHRALLEQFQQQRYQVQRQYQQ</sequence>
<keyword evidence="2" id="KW-1185">Reference proteome</keyword>
<protein>
    <submittedName>
        <fullName evidence="1">Uncharacterized protein</fullName>
    </submittedName>
</protein>
<evidence type="ECO:0000313" key="2">
    <source>
        <dbReference type="Proteomes" id="UP001145114"/>
    </source>
</evidence>
<name>A0ACC1HH57_9FUNG</name>
<comment type="caution">
    <text evidence="1">The sequence shown here is derived from an EMBL/GenBank/DDBJ whole genome shotgun (WGS) entry which is preliminary data.</text>
</comment>
<proteinExistence type="predicted"/>
<evidence type="ECO:0000313" key="1">
    <source>
        <dbReference type="EMBL" id="KAJ1674438.1"/>
    </source>
</evidence>